<gene>
    <name evidence="3" type="ORF">EAH81_07315</name>
</gene>
<dbReference type="Proteomes" id="UP000319700">
    <property type="component" value="Unassembled WGS sequence"/>
</dbReference>
<dbReference type="RefSeq" id="WP_140505362.1">
    <property type="nucleotide sequence ID" value="NZ_RCZH01000004.1"/>
</dbReference>
<sequence>MGRFRRRMYEEYAHEFSTDESYNIAYRKVKRIKGFYSHLKVYLMVNAIIIISGLNRGFVGNHFEVRGFNNWEIYSTAFYWGIALAIHAFSVFGRDLFFSDDWEQKKIQKYMEKEAQNKNKWE</sequence>
<proteinExistence type="predicted"/>
<evidence type="ECO:0000259" key="2">
    <source>
        <dbReference type="Pfam" id="PF13239"/>
    </source>
</evidence>
<keyword evidence="1" id="KW-0812">Transmembrane</keyword>
<evidence type="ECO:0000256" key="1">
    <source>
        <dbReference type="SAM" id="Phobius"/>
    </source>
</evidence>
<dbReference type="EMBL" id="RCZH01000004">
    <property type="protein sequence ID" value="TPG42121.1"/>
    <property type="molecule type" value="Genomic_DNA"/>
</dbReference>
<comment type="caution">
    <text evidence="3">The sequence shown here is derived from an EMBL/GenBank/DDBJ whole genome shotgun (WGS) entry which is preliminary data.</text>
</comment>
<keyword evidence="1" id="KW-1133">Transmembrane helix</keyword>
<feature type="transmembrane region" description="Helical" evidence="1">
    <location>
        <begin position="39"/>
        <end position="58"/>
    </location>
</feature>
<organism evidence="3 4">
    <name type="scientific">Flavobacterium pectinovorum</name>
    <dbReference type="NCBI Taxonomy" id="29533"/>
    <lineage>
        <taxon>Bacteria</taxon>
        <taxon>Pseudomonadati</taxon>
        <taxon>Bacteroidota</taxon>
        <taxon>Flavobacteriia</taxon>
        <taxon>Flavobacteriales</taxon>
        <taxon>Flavobacteriaceae</taxon>
        <taxon>Flavobacterium</taxon>
    </lineage>
</organism>
<name>A0A502F109_9FLAO</name>
<protein>
    <recommendedName>
        <fullName evidence="2">2TM domain-containing protein</fullName>
    </recommendedName>
</protein>
<dbReference type="OrthoDB" id="1495672at2"/>
<evidence type="ECO:0000313" key="4">
    <source>
        <dbReference type="Proteomes" id="UP000319700"/>
    </source>
</evidence>
<feature type="domain" description="2TM" evidence="2">
    <location>
        <begin position="25"/>
        <end position="112"/>
    </location>
</feature>
<reference evidence="3 4" key="1">
    <citation type="journal article" date="2019" name="Environ. Microbiol.">
        <title>Species interactions and distinct microbial communities in high Arctic permafrost affected cryosols are associated with the CH4 and CO2 gas fluxes.</title>
        <authorList>
            <person name="Altshuler I."/>
            <person name="Hamel J."/>
            <person name="Turney S."/>
            <person name="Magnuson E."/>
            <person name="Levesque R."/>
            <person name="Greer C."/>
            <person name="Whyte L.G."/>
        </authorList>
    </citation>
    <scope>NUCLEOTIDE SEQUENCE [LARGE SCALE GENOMIC DNA]</scope>
    <source>
        <strain evidence="3 4">42</strain>
    </source>
</reference>
<dbReference type="AlphaFoldDB" id="A0A502F109"/>
<keyword evidence="1" id="KW-0472">Membrane</keyword>
<feature type="transmembrane region" description="Helical" evidence="1">
    <location>
        <begin position="78"/>
        <end position="97"/>
    </location>
</feature>
<dbReference type="InterPro" id="IPR025698">
    <property type="entry name" value="2TM_dom"/>
</dbReference>
<dbReference type="Pfam" id="PF13239">
    <property type="entry name" value="2TM"/>
    <property type="match status" value="1"/>
</dbReference>
<evidence type="ECO:0000313" key="3">
    <source>
        <dbReference type="EMBL" id="TPG42121.1"/>
    </source>
</evidence>
<accession>A0A502F109</accession>
<keyword evidence="4" id="KW-1185">Reference proteome</keyword>